<dbReference type="Gene3D" id="3.90.470.20">
    <property type="entry name" value="4'-phosphopantetheinyl transferase domain"/>
    <property type="match status" value="1"/>
</dbReference>
<reference evidence="4 7" key="2">
    <citation type="submission" date="2023-11" db="EMBL/GenBank/DDBJ databases">
        <title>MicrobeMod: A computational toolkit for identifying prokaryotic methylation and restriction-modification with nanopore sequencing.</title>
        <authorList>
            <person name="Crits-Christoph A."/>
            <person name="Kang S.C."/>
            <person name="Lee H."/>
            <person name="Ostrov N."/>
        </authorList>
    </citation>
    <scope>NUCLEOTIDE SEQUENCE [LARGE SCALE GENOMIC DNA]</scope>
    <source>
        <strain evidence="4 7">ATCC 29145</strain>
    </source>
</reference>
<dbReference type="InterPro" id="IPR037143">
    <property type="entry name" value="4-PPantetheinyl_Trfase_dom_sf"/>
</dbReference>
<proteinExistence type="inferred from homology"/>
<dbReference type="PANTHER" id="PTHR12215">
    <property type="entry name" value="PHOSPHOPANTETHEINE TRANSFERASE"/>
    <property type="match status" value="1"/>
</dbReference>
<dbReference type="GO" id="GO:0005829">
    <property type="term" value="C:cytosol"/>
    <property type="evidence" value="ECO:0007669"/>
    <property type="project" value="TreeGrafter"/>
</dbReference>
<reference evidence="5 6" key="1">
    <citation type="submission" date="2018-09" db="EMBL/GenBank/DDBJ databases">
        <title>Whole genome based analysis of evolution and adaptive divergence in Indian and Brazilian strains of Azospirillum brasilense.</title>
        <authorList>
            <person name="Singh C."/>
            <person name="Tripathi A.K."/>
        </authorList>
    </citation>
    <scope>NUCLEOTIDE SEQUENCE [LARGE SCALE GENOMIC DNA]</scope>
    <source>
        <strain evidence="5 6">MTCC4038</strain>
        <plasmid evidence="5 6">p4</plasmid>
    </source>
</reference>
<dbReference type="GeneID" id="56448709"/>
<geneLocation type="plasmid" evidence="5 6">
    <name>p4</name>
</geneLocation>
<keyword evidence="2 5" id="KW-0808">Transferase</keyword>
<dbReference type="AlphaFoldDB" id="A0A4D8QVD7"/>
<keyword evidence="7" id="KW-1185">Reference proteome</keyword>
<sequence length="208" mass="23484">MRGEWRTIPFREVPRIDRQDRLACVFLLEHDAPAVLRAHSNAVANRLLRRCVDEDEISLHKDTRGKPLVSGSGVHVSLSHSGRCLAVAVSTVDLGMDIESLRYPDKWPALYRWITAPGEQAEAATGADFLRVWTAKEALVKALGTGLDYGLHRLPVPTLDSPAYRRVRMEDRTYWLRPLPMWKDMVACLALERPCTVHTLVVADLLRP</sequence>
<dbReference type="GO" id="GO:0008897">
    <property type="term" value="F:holo-[acyl-carrier-protein] synthase activity"/>
    <property type="evidence" value="ECO:0007669"/>
    <property type="project" value="InterPro"/>
</dbReference>
<organism evidence="5 6">
    <name type="scientific">Azospirillum brasilense</name>
    <dbReference type="NCBI Taxonomy" id="192"/>
    <lineage>
        <taxon>Bacteria</taxon>
        <taxon>Pseudomonadati</taxon>
        <taxon>Pseudomonadota</taxon>
        <taxon>Alphaproteobacteria</taxon>
        <taxon>Rhodospirillales</taxon>
        <taxon>Azospirillaceae</taxon>
        <taxon>Azospirillum</taxon>
    </lineage>
</organism>
<dbReference type="InterPro" id="IPR008278">
    <property type="entry name" value="4-PPantetheinyl_Trfase_dom"/>
</dbReference>
<feature type="domain" description="4'-phosphopantetheinyl transferase" evidence="3">
    <location>
        <begin position="94"/>
        <end position="167"/>
    </location>
</feature>
<dbReference type="Proteomes" id="UP000298774">
    <property type="component" value="Plasmid p4"/>
</dbReference>
<dbReference type="Pfam" id="PF01648">
    <property type="entry name" value="ACPS"/>
    <property type="match status" value="1"/>
</dbReference>
<dbReference type="Proteomes" id="UP001277471">
    <property type="component" value="Unassembled WGS sequence"/>
</dbReference>
<protein>
    <submittedName>
        <fullName evidence="5">4'-phosphopantetheinyl transferase superfamily protein</fullName>
    </submittedName>
</protein>
<evidence type="ECO:0000313" key="7">
    <source>
        <dbReference type="Proteomes" id="UP001277471"/>
    </source>
</evidence>
<evidence type="ECO:0000256" key="2">
    <source>
        <dbReference type="ARBA" id="ARBA00022679"/>
    </source>
</evidence>
<dbReference type="GO" id="GO:0000287">
    <property type="term" value="F:magnesium ion binding"/>
    <property type="evidence" value="ECO:0007669"/>
    <property type="project" value="InterPro"/>
</dbReference>
<gene>
    <name evidence="5" type="ORF">D3868_31695</name>
    <name evidence="4" type="ORF">SIM66_05970</name>
</gene>
<keyword evidence="5" id="KW-0614">Plasmid</keyword>
<dbReference type="GO" id="GO:0019878">
    <property type="term" value="P:lysine biosynthetic process via aminoadipic acid"/>
    <property type="evidence" value="ECO:0007669"/>
    <property type="project" value="TreeGrafter"/>
</dbReference>
<dbReference type="PANTHER" id="PTHR12215:SF10">
    <property type="entry name" value="L-AMINOADIPATE-SEMIALDEHYDE DEHYDROGENASE-PHOSPHOPANTETHEINYL TRANSFERASE"/>
    <property type="match status" value="1"/>
</dbReference>
<evidence type="ECO:0000313" key="5">
    <source>
        <dbReference type="EMBL" id="QCO13551.1"/>
    </source>
</evidence>
<evidence type="ECO:0000313" key="4">
    <source>
        <dbReference type="EMBL" id="MDX5950742.1"/>
    </source>
</evidence>
<accession>A0A4D8QVD7</accession>
<evidence type="ECO:0000259" key="3">
    <source>
        <dbReference type="Pfam" id="PF01648"/>
    </source>
</evidence>
<name>A0A4D8QVD7_AZOBR</name>
<dbReference type="InterPro" id="IPR050559">
    <property type="entry name" value="P-Pant_transferase_sf"/>
</dbReference>
<dbReference type="EMBL" id="CP032343">
    <property type="protein sequence ID" value="QCO13551.1"/>
    <property type="molecule type" value="Genomic_DNA"/>
</dbReference>
<dbReference type="EMBL" id="JAWXYC010000002">
    <property type="protein sequence ID" value="MDX5950742.1"/>
    <property type="molecule type" value="Genomic_DNA"/>
</dbReference>
<dbReference type="SUPFAM" id="SSF56214">
    <property type="entry name" value="4'-phosphopantetheinyl transferase"/>
    <property type="match status" value="2"/>
</dbReference>
<comment type="similarity">
    <text evidence="1">Belongs to the P-Pant transferase superfamily. Gsp/Sfp/HetI/AcpT family.</text>
</comment>
<evidence type="ECO:0000313" key="6">
    <source>
        <dbReference type="Proteomes" id="UP000298774"/>
    </source>
</evidence>
<dbReference type="RefSeq" id="WP_137165304.1">
    <property type="nucleotide sequence ID" value="NZ_CP012917.1"/>
</dbReference>
<evidence type="ECO:0000256" key="1">
    <source>
        <dbReference type="ARBA" id="ARBA00010990"/>
    </source>
</evidence>